<dbReference type="InterPro" id="IPR029063">
    <property type="entry name" value="SAM-dependent_MTases_sf"/>
</dbReference>
<dbReference type="Proteomes" id="UP001216253">
    <property type="component" value="Unassembled WGS sequence"/>
</dbReference>
<reference evidence="1 2" key="1">
    <citation type="submission" date="2023-03" db="EMBL/GenBank/DDBJ databases">
        <title>NovoSphingobium album sp. nov. isolated from polycyclic aromatic hydrocarbons- and heavy-metal polluted soil.</title>
        <authorList>
            <person name="Liu Z."/>
            <person name="Wang K."/>
        </authorList>
    </citation>
    <scope>NUCLEOTIDE SEQUENCE [LARGE SCALE GENOMIC DNA]</scope>
    <source>
        <strain evidence="1 2">H3SJ31-1</strain>
    </source>
</reference>
<dbReference type="GO" id="GO:0008168">
    <property type="term" value="F:methyltransferase activity"/>
    <property type="evidence" value="ECO:0007669"/>
    <property type="project" value="UniProtKB-KW"/>
</dbReference>
<gene>
    <name evidence="1" type="ORF">PYV00_20795</name>
</gene>
<proteinExistence type="predicted"/>
<dbReference type="Pfam" id="PF13489">
    <property type="entry name" value="Methyltransf_23"/>
    <property type="match status" value="1"/>
</dbReference>
<keyword evidence="1" id="KW-0489">Methyltransferase</keyword>
<accession>A0ABT5WW97</accession>
<comment type="caution">
    <text evidence="1">The sequence shown here is derived from an EMBL/GenBank/DDBJ whole genome shotgun (WGS) entry which is preliminary data.</text>
</comment>
<evidence type="ECO:0000313" key="2">
    <source>
        <dbReference type="Proteomes" id="UP001216253"/>
    </source>
</evidence>
<dbReference type="GO" id="GO:0032259">
    <property type="term" value="P:methylation"/>
    <property type="evidence" value="ECO:0007669"/>
    <property type="project" value="UniProtKB-KW"/>
</dbReference>
<dbReference type="Gene3D" id="3.40.50.150">
    <property type="entry name" value="Vaccinia Virus protein VP39"/>
    <property type="match status" value="1"/>
</dbReference>
<keyword evidence="1" id="KW-0808">Transferase</keyword>
<evidence type="ECO:0000313" key="1">
    <source>
        <dbReference type="EMBL" id="MDE8654137.1"/>
    </source>
</evidence>
<keyword evidence="2" id="KW-1185">Reference proteome</keyword>
<dbReference type="SUPFAM" id="SSF53335">
    <property type="entry name" value="S-adenosyl-L-methionine-dependent methyltransferases"/>
    <property type="match status" value="1"/>
</dbReference>
<dbReference type="RefSeq" id="WP_275230250.1">
    <property type="nucleotide sequence ID" value="NZ_JARESE010000073.1"/>
</dbReference>
<organism evidence="1 2">
    <name type="scientific">Novosphingobium album</name>
    <name type="common">ex Liu et al. 2023</name>
    <dbReference type="NCBI Taxonomy" id="3031130"/>
    <lineage>
        <taxon>Bacteria</taxon>
        <taxon>Pseudomonadati</taxon>
        <taxon>Pseudomonadota</taxon>
        <taxon>Alphaproteobacteria</taxon>
        <taxon>Sphingomonadales</taxon>
        <taxon>Sphingomonadaceae</taxon>
        <taxon>Novosphingobium</taxon>
    </lineage>
</organism>
<name>A0ABT5WW97_9SPHN</name>
<protein>
    <submittedName>
        <fullName evidence="1">Methyltransferase domain-containing protein</fullName>
    </submittedName>
</protein>
<dbReference type="EMBL" id="JARESE010000073">
    <property type="protein sequence ID" value="MDE8654137.1"/>
    <property type="molecule type" value="Genomic_DNA"/>
</dbReference>
<sequence length="263" mass="28962">MSEGYVHDTYGRYLSGSGRSARIVAATLAPLLAPASVLDVGCGAGVWLEAFRAQGASAVHGIDGPWAPADRTLAPGEFTAWNFEERGAEGLILPRDRYDLVISLEFVEHLSAGRADAIAAFLAAKGDALLISAAIPLQGGQHHVNERWPEYWTRKLAGHGFRPFDALRLALWDEPEVQSWYRQNMLLYFREGTMPEAVRAWGEALALQALNAPRALVHPEFYARRFGRLHHALTNPLGFARMLLAERRGGVRGIPPIPHLARE</sequence>